<organism evidence="7">
    <name type="scientific">Cyberlindnera fabianii</name>
    <name type="common">Yeast</name>
    <name type="synonym">Hansenula fabianii</name>
    <dbReference type="NCBI Taxonomy" id="36022"/>
    <lineage>
        <taxon>Eukaryota</taxon>
        <taxon>Fungi</taxon>
        <taxon>Dikarya</taxon>
        <taxon>Ascomycota</taxon>
        <taxon>Saccharomycotina</taxon>
        <taxon>Saccharomycetes</taxon>
        <taxon>Phaffomycetales</taxon>
        <taxon>Phaffomycetaceae</taxon>
        <taxon>Cyberlindnera</taxon>
    </lineage>
</organism>
<dbReference type="OrthoDB" id="10258882at2759"/>
<dbReference type="GO" id="GO:1902977">
    <property type="term" value="P:mitotic DNA replication preinitiation complex assembly"/>
    <property type="evidence" value="ECO:0007669"/>
    <property type="project" value="TreeGrafter"/>
</dbReference>
<feature type="region of interest" description="Disordered" evidence="6">
    <location>
        <begin position="162"/>
        <end position="233"/>
    </location>
</feature>
<dbReference type="GO" id="GO:0003697">
    <property type="term" value="F:single-stranded DNA binding"/>
    <property type="evidence" value="ECO:0007669"/>
    <property type="project" value="TreeGrafter"/>
</dbReference>
<evidence type="ECO:0000313" key="7">
    <source>
        <dbReference type="EMBL" id="CDR40885.1"/>
    </source>
</evidence>
<feature type="compositionally biased region" description="Acidic residues" evidence="6">
    <location>
        <begin position="169"/>
        <end position="212"/>
    </location>
</feature>
<evidence type="ECO:0000256" key="5">
    <source>
        <dbReference type="ARBA" id="ARBA00023306"/>
    </source>
</evidence>
<evidence type="ECO:0000256" key="2">
    <source>
        <dbReference type="ARBA" id="ARBA00010727"/>
    </source>
</evidence>
<dbReference type="PANTHER" id="PTHR10507">
    <property type="entry name" value="CDC45-RELATED PROTEIN"/>
    <property type="match status" value="1"/>
</dbReference>
<comment type="similarity">
    <text evidence="2">Belongs to the CDC45 family.</text>
</comment>
<dbReference type="GO" id="GO:0003688">
    <property type="term" value="F:DNA replication origin binding"/>
    <property type="evidence" value="ECO:0007669"/>
    <property type="project" value="TreeGrafter"/>
</dbReference>
<reference evidence="7" key="1">
    <citation type="journal article" date="2014" name="Genome Announc.">
        <title>Genome sequence of the yeast Cyberlindnera fabianii (Hansenula fabianii).</title>
        <authorList>
            <person name="Freel K.C."/>
            <person name="Sarilar V."/>
            <person name="Neuveglise C."/>
            <person name="Devillers H."/>
            <person name="Friedrich A."/>
            <person name="Schacherer J."/>
        </authorList>
    </citation>
    <scope>NUCLEOTIDE SEQUENCE</scope>
    <source>
        <strain evidence="7">YJS4271</strain>
    </source>
</reference>
<keyword evidence="5" id="KW-0131">Cell cycle</keyword>
<evidence type="ECO:0000256" key="1">
    <source>
        <dbReference type="ARBA" id="ARBA00004123"/>
    </source>
</evidence>
<dbReference type="GO" id="GO:0003682">
    <property type="term" value="F:chromatin binding"/>
    <property type="evidence" value="ECO:0007669"/>
    <property type="project" value="TreeGrafter"/>
</dbReference>
<comment type="subcellular location">
    <subcellularLocation>
        <location evidence="1">Nucleus</location>
    </subcellularLocation>
</comment>
<feature type="compositionally biased region" description="Basic residues" evidence="6">
    <location>
        <begin position="217"/>
        <end position="233"/>
    </location>
</feature>
<name>A0A061AZR8_CYBFA</name>
<sequence length="638" mass="73394">MYITRGNFHRAFDNIKKTSLSHSTCKLIVFVSCLNVDALCASKVLTSALKKELIQFQVVPIVGYTDLKRHYEKLDDDISNIILLGCGAMVDLESFFEINPEDWLDELNRNEDGSFMTRRSIYVIDGHKPWNLDNIFGSHIVTCFDDGFIDKELAEEREAFTTLISLQDQDNDDDDDDDDEESDSDDDTDKDEDDDEEDGNPTDDDEEDEDDLTSSQIRKRKHKQETKSRKRQIRSNEKIVEQYYSTGMTINISVSLQVYTLLSEIGETNIESLWLTIIGTISLDSQYPEVYRAAFDALKAEAGRLSPTDNTSKNADSSSLTVDKDYYLFLLRHWTLYDSFFYSNYVNAKLSIWREDGRKKLHKMFAHMGISLQDCKQNWMYMNSEIKNNLPETFKNVLGRYDLDELVRDGFLRTYGFRGSLSASECVEAVSALLEHDNVQKLEENDDDIDELIVKKEKVWISNFWQSWDALDNNMEHIHKGLEYAKQFQKVVFNTGMAVLEKRQLRNLKIYRLVVLADGPDVEMFRNPLLLTRLGNWILECCAEIDKTLLPLVMASLNEATDTYLVIGLAPRYPRGRRALEDLDQTTTMLNTFSVAFQQVAISTGAKVRIDSFESSIIEIRKEDLSPFLEKLTLSGLV</sequence>
<proteinExistence type="inferred from homology"/>
<evidence type="ECO:0000256" key="6">
    <source>
        <dbReference type="SAM" id="MobiDB-lite"/>
    </source>
</evidence>
<dbReference type="AlphaFoldDB" id="A0A061AZR8"/>
<dbReference type="Pfam" id="PF02724">
    <property type="entry name" value="CDC45"/>
    <property type="match status" value="1"/>
</dbReference>
<dbReference type="GO" id="GO:0006270">
    <property type="term" value="P:DNA replication initiation"/>
    <property type="evidence" value="ECO:0007669"/>
    <property type="project" value="InterPro"/>
</dbReference>
<dbReference type="GO" id="GO:0000727">
    <property type="term" value="P:double-strand break repair via break-induced replication"/>
    <property type="evidence" value="ECO:0007669"/>
    <property type="project" value="TreeGrafter"/>
</dbReference>
<dbReference type="PANTHER" id="PTHR10507:SF0">
    <property type="entry name" value="CELL DIVISION CONTROL PROTEIN 45 HOMOLOG"/>
    <property type="match status" value="1"/>
</dbReference>
<dbReference type="InterPro" id="IPR003874">
    <property type="entry name" value="CDC45"/>
</dbReference>
<dbReference type="PhylomeDB" id="A0A061AZR8"/>
<dbReference type="VEuPathDB" id="FungiDB:BON22_2030"/>
<gene>
    <name evidence="7" type="ORF">CYFA0S_05e05534g</name>
</gene>
<keyword evidence="3" id="KW-0235">DNA replication</keyword>
<protein>
    <submittedName>
        <fullName evidence="7">CYFA0S05e05534g1_1</fullName>
    </submittedName>
</protein>
<evidence type="ECO:0000256" key="3">
    <source>
        <dbReference type="ARBA" id="ARBA00022705"/>
    </source>
</evidence>
<dbReference type="EMBL" id="LK052890">
    <property type="protein sequence ID" value="CDR40885.1"/>
    <property type="molecule type" value="Genomic_DNA"/>
</dbReference>
<accession>A0A061AZR8</accession>
<keyword evidence="4" id="KW-0539">Nucleus</keyword>
<dbReference type="GO" id="GO:0031261">
    <property type="term" value="C:DNA replication preinitiation complex"/>
    <property type="evidence" value="ECO:0007669"/>
    <property type="project" value="TreeGrafter"/>
</dbReference>
<evidence type="ECO:0000256" key="4">
    <source>
        <dbReference type="ARBA" id="ARBA00023242"/>
    </source>
</evidence>